<comment type="caution">
    <text evidence="2">The sequence shown here is derived from an EMBL/GenBank/DDBJ whole genome shotgun (WGS) entry which is preliminary data.</text>
</comment>
<accession>A3I0H8</accession>
<evidence type="ECO:0000256" key="1">
    <source>
        <dbReference type="SAM" id="SignalP"/>
    </source>
</evidence>
<sequence length="271" mass="29733">MRRLAFLCIAFWSCYSAFSQVSPIDQSHGARSKGLGNLKVNLPDAWSIFNNIGALDRAQASEIALGYDHRYGLKELTSLDLAGLIKTNQGTFGVGLARFGGKLFNQQLFGIGYSQTLGIASFGAKVDWFQTQIQDFGTGNSLVLSIGGVADLGPNIQMGAYFSNLNRAKVSKNSEDHLPTLISFGIKYTPISDLQIQLEAEKDILVKPTIKAGIEYEIQEWVILRTGVNSNPSRLFFGLGLRPKNFLIDYAMGQNTSLGSTHHVSLGYQWK</sequence>
<evidence type="ECO:0000313" key="2">
    <source>
        <dbReference type="EMBL" id="EAZ79974.1"/>
    </source>
</evidence>
<dbReference type="HOGENOM" id="CLU_087522_0_0_10"/>
<name>A3I0H8_9BACT</name>
<feature type="chain" id="PRO_5002652820" evidence="1">
    <location>
        <begin position="20"/>
        <end position="271"/>
    </location>
</feature>
<keyword evidence="1" id="KW-0732">Signal</keyword>
<dbReference type="EMBL" id="AAXU02000001">
    <property type="protein sequence ID" value="EAZ79974.1"/>
    <property type="molecule type" value="Genomic_DNA"/>
</dbReference>
<protein>
    <submittedName>
        <fullName evidence="2">Uncharacterized protein</fullName>
    </submittedName>
</protein>
<feature type="signal peptide" evidence="1">
    <location>
        <begin position="1"/>
        <end position="19"/>
    </location>
</feature>
<dbReference type="Proteomes" id="UP000003919">
    <property type="component" value="Chromosome"/>
</dbReference>
<dbReference type="EMBL" id="CM001023">
    <property type="protein sequence ID" value="EAZ79974.1"/>
    <property type="molecule type" value="Genomic_DNA"/>
</dbReference>
<reference evidence="2 3" key="1">
    <citation type="journal article" date="2011" name="J. Bacteriol.">
        <title>Complete genome sequence of Algoriphagus sp. PR1, bacterial prey of a colony-forming choanoflagellate.</title>
        <authorList>
            <person name="Alegado R.A."/>
            <person name="Ferriera S."/>
            <person name="Nusbaum C."/>
            <person name="Young S.K."/>
            <person name="Zeng Q."/>
            <person name="Imamovic A."/>
            <person name="Fairclough S.R."/>
            <person name="King N."/>
        </authorList>
    </citation>
    <scope>NUCLEOTIDE SEQUENCE [LARGE SCALE GENOMIC DNA]</scope>
    <source>
        <strain evidence="2 3">PR1</strain>
    </source>
</reference>
<organism evidence="2 3">
    <name type="scientific">Algoriphagus machipongonensis</name>
    <dbReference type="NCBI Taxonomy" id="388413"/>
    <lineage>
        <taxon>Bacteria</taxon>
        <taxon>Pseudomonadati</taxon>
        <taxon>Bacteroidota</taxon>
        <taxon>Cytophagia</taxon>
        <taxon>Cytophagales</taxon>
        <taxon>Cyclobacteriaceae</taxon>
        <taxon>Algoriphagus</taxon>
    </lineage>
</organism>
<dbReference type="AlphaFoldDB" id="A3I0H8"/>
<evidence type="ECO:0000313" key="3">
    <source>
        <dbReference type="Proteomes" id="UP000003919"/>
    </source>
</evidence>
<dbReference type="RefSeq" id="WP_008201748.1">
    <property type="nucleotide sequence ID" value="NZ_CM001023.1"/>
</dbReference>
<dbReference type="OrthoDB" id="9786645at2"/>
<keyword evidence="3" id="KW-1185">Reference proteome</keyword>
<proteinExistence type="predicted"/>
<dbReference type="STRING" id="388413.ALPR1_15134"/>
<dbReference type="eggNOG" id="COG1555">
    <property type="taxonomic scope" value="Bacteria"/>
</dbReference>
<gene>
    <name evidence="2" type="ORF">ALPR1_15134</name>
</gene>